<accession>A0AAU7EAE5</accession>
<dbReference type="RefSeq" id="WP_308993465.1">
    <property type="nucleotide sequence ID" value="NZ_CP155618.1"/>
</dbReference>
<keyword evidence="2" id="KW-0560">Oxidoreductase</keyword>
<evidence type="ECO:0000256" key="3">
    <source>
        <dbReference type="RuleBase" id="RU000363"/>
    </source>
</evidence>
<organism evidence="4 5">
    <name type="scientific">Mariniflexile litorale</name>
    <dbReference type="NCBI Taxonomy" id="3045158"/>
    <lineage>
        <taxon>Bacteria</taxon>
        <taxon>Pseudomonadati</taxon>
        <taxon>Bacteroidota</taxon>
        <taxon>Flavobacteriia</taxon>
        <taxon>Flavobacteriales</taxon>
        <taxon>Flavobacteriaceae</taxon>
        <taxon>Mariniflexile</taxon>
    </lineage>
</organism>
<gene>
    <name evidence="4" type="ORF">QLS71_011845</name>
</gene>
<reference evidence="4" key="1">
    <citation type="submission" date="2024-04" db="EMBL/GenBank/DDBJ databases">
        <title>Mariniflexile litorale, isolated from the shallow sediments of the Sea of Japan.</title>
        <authorList>
            <person name="Romanenko L."/>
            <person name="Isaeva M."/>
        </authorList>
    </citation>
    <scope>NUCLEOTIDE SEQUENCE [LARGE SCALE GENOMIC DNA]</scope>
    <source>
        <strain evidence="4">KMM 9835</strain>
    </source>
</reference>
<dbReference type="GO" id="GO:0016491">
    <property type="term" value="F:oxidoreductase activity"/>
    <property type="evidence" value="ECO:0007669"/>
    <property type="project" value="UniProtKB-KW"/>
</dbReference>
<dbReference type="PANTHER" id="PTHR44169:SF6">
    <property type="entry name" value="NADPH-DEPENDENT 1-ACYLDIHYDROXYACETONE PHOSPHATE REDUCTASE"/>
    <property type="match status" value="1"/>
</dbReference>
<dbReference type="PRINTS" id="PR00081">
    <property type="entry name" value="GDHRDH"/>
</dbReference>
<evidence type="ECO:0000256" key="1">
    <source>
        <dbReference type="ARBA" id="ARBA00006484"/>
    </source>
</evidence>
<dbReference type="InterPro" id="IPR036291">
    <property type="entry name" value="NAD(P)-bd_dom_sf"/>
</dbReference>
<dbReference type="KEGG" id="mlil:QLS71_011845"/>
<dbReference type="NCBIfam" id="NF004826">
    <property type="entry name" value="PRK06182.1"/>
    <property type="match status" value="1"/>
</dbReference>
<dbReference type="PRINTS" id="PR00080">
    <property type="entry name" value="SDRFAMILY"/>
</dbReference>
<sequence>MSKIVLITGASSGMGKTTAELLLKKGFVVYGAARRIDKMNDLQQLGAKILCMDVTDDATMVSGVEEIIKNEGCIDVLINNAGFGFYGAVEDVSIKDARYQLDVNVFGAVRLIQLVLPYMRKNQFGKIVNISSIGGKLANPFGGWYHASKFALEALSDSLRMEVKHFGIDVIVIEPGGVKSEWSDIAMENARKVSEKGVYVTMVNKMIETGKKFKEKNAEPEIIANLILKAITVNKPKTRYSGGFMAKPLLLMKKIVSDKMMDKIILSQFKGKK</sequence>
<dbReference type="AlphaFoldDB" id="A0AAU7EAE5"/>
<evidence type="ECO:0000313" key="4">
    <source>
        <dbReference type="EMBL" id="XBL13017.1"/>
    </source>
</evidence>
<evidence type="ECO:0000256" key="2">
    <source>
        <dbReference type="ARBA" id="ARBA00023002"/>
    </source>
</evidence>
<dbReference type="Pfam" id="PF00106">
    <property type="entry name" value="adh_short"/>
    <property type="match status" value="1"/>
</dbReference>
<evidence type="ECO:0000313" key="5">
    <source>
        <dbReference type="Proteomes" id="UP001224325"/>
    </source>
</evidence>
<dbReference type="InterPro" id="IPR002347">
    <property type="entry name" value="SDR_fam"/>
</dbReference>
<keyword evidence="5" id="KW-1185">Reference proteome</keyword>
<protein>
    <submittedName>
        <fullName evidence="4">Oxidoreductase</fullName>
    </submittedName>
</protein>
<dbReference type="SUPFAM" id="SSF51735">
    <property type="entry name" value="NAD(P)-binding Rossmann-fold domains"/>
    <property type="match status" value="1"/>
</dbReference>
<name>A0AAU7EAE5_9FLAO</name>
<dbReference type="PANTHER" id="PTHR44169">
    <property type="entry name" value="NADPH-DEPENDENT 1-ACYLDIHYDROXYACETONE PHOSPHATE REDUCTASE"/>
    <property type="match status" value="1"/>
</dbReference>
<dbReference type="Gene3D" id="3.40.50.720">
    <property type="entry name" value="NAD(P)-binding Rossmann-like Domain"/>
    <property type="match status" value="1"/>
</dbReference>
<dbReference type="EMBL" id="CP155618">
    <property type="protein sequence ID" value="XBL13017.1"/>
    <property type="molecule type" value="Genomic_DNA"/>
</dbReference>
<dbReference type="Proteomes" id="UP001224325">
    <property type="component" value="Chromosome"/>
</dbReference>
<dbReference type="CDD" id="cd05374">
    <property type="entry name" value="17beta-HSD-like_SDR_c"/>
    <property type="match status" value="1"/>
</dbReference>
<comment type="similarity">
    <text evidence="1 3">Belongs to the short-chain dehydrogenases/reductases (SDR) family.</text>
</comment>
<proteinExistence type="inferred from homology"/>